<dbReference type="AlphaFoldDB" id="A0A815UDG5"/>
<comment type="caution">
    <text evidence="2">The sequence shown here is derived from an EMBL/GenBank/DDBJ whole genome shotgun (WGS) entry which is preliminary data.</text>
</comment>
<dbReference type="Proteomes" id="UP000663870">
    <property type="component" value="Unassembled WGS sequence"/>
</dbReference>
<dbReference type="Proteomes" id="UP000663889">
    <property type="component" value="Unassembled WGS sequence"/>
</dbReference>
<evidence type="ECO:0000313" key="2">
    <source>
        <dbReference type="EMBL" id="CAF1515446.1"/>
    </source>
</evidence>
<sequence length="37" mass="4181">MVWWGLSSCTTALTVLQSEQFLGQTGDRTLFMIECIN</sequence>
<evidence type="ECO:0000313" key="3">
    <source>
        <dbReference type="EMBL" id="CAF1583856.1"/>
    </source>
</evidence>
<keyword evidence="4" id="KW-1185">Reference proteome</keyword>
<feature type="non-terminal residue" evidence="2">
    <location>
        <position position="37"/>
    </location>
</feature>
<reference evidence="2" key="1">
    <citation type="submission" date="2021-02" db="EMBL/GenBank/DDBJ databases">
        <authorList>
            <person name="Nowell W R."/>
        </authorList>
    </citation>
    <scope>NUCLEOTIDE SEQUENCE</scope>
</reference>
<protein>
    <submittedName>
        <fullName evidence="2">Uncharacterized protein</fullName>
    </submittedName>
</protein>
<proteinExistence type="predicted"/>
<dbReference type="EMBL" id="CAJNOU010006928">
    <property type="protein sequence ID" value="CAF1515446.1"/>
    <property type="molecule type" value="Genomic_DNA"/>
</dbReference>
<dbReference type="Proteomes" id="UP000663854">
    <property type="component" value="Unassembled WGS sequence"/>
</dbReference>
<evidence type="ECO:0000313" key="5">
    <source>
        <dbReference type="Proteomes" id="UP000663889"/>
    </source>
</evidence>
<evidence type="ECO:0000313" key="4">
    <source>
        <dbReference type="Proteomes" id="UP000663870"/>
    </source>
</evidence>
<accession>A0A815UDG5</accession>
<dbReference type="EMBL" id="CAJNOL010004233">
    <property type="protein sequence ID" value="CAF1583856.1"/>
    <property type="molecule type" value="Genomic_DNA"/>
</dbReference>
<name>A0A815UDG5_9BILA</name>
<organism evidence="2 5">
    <name type="scientific">Rotaria sordida</name>
    <dbReference type="NCBI Taxonomy" id="392033"/>
    <lineage>
        <taxon>Eukaryota</taxon>
        <taxon>Metazoa</taxon>
        <taxon>Spiralia</taxon>
        <taxon>Gnathifera</taxon>
        <taxon>Rotifera</taxon>
        <taxon>Eurotatoria</taxon>
        <taxon>Bdelloidea</taxon>
        <taxon>Philodinida</taxon>
        <taxon>Philodinidae</taxon>
        <taxon>Rotaria</taxon>
    </lineage>
</organism>
<dbReference type="EMBL" id="CAJNOH010002955">
    <property type="protein sequence ID" value="CAF1317761.1"/>
    <property type="molecule type" value="Genomic_DNA"/>
</dbReference>
<gene>
    <name evidence="3" type="ORF">JXQ802_LOCUS46518</name>
    <name evidence="1" type="ORF">PYM288_LOCUS30752</name>
    <name evidence="2" type="ORF">SEV965_LOCUS36759</name>
</gene>
<evidence type="ECO:0000313" key="1">
    <source>
        <dbReference type="EMBL" id="CAF1317761.1"/>
    </source>
</evidence>